<protein>
    <recommendedName>
        <fullName evidence="4">Prealbumin-like fold domain-containing protein</fullName>
    </recommendedName>
</protein>
<dbReference type="AlphaFoldDB" id="A0A150X8U6"/>
<keyword evidence="1" id="KW-0732">Signal</keyword>
<dbReference type="RefSeq" id="WP_068220922.1">
    <property type="nucleotide sequence ID" value="NZ_CP139724.1"/>
</dbReference>
<dbReference type="InterPro" id="IPR013783">
    <property type="entry name" value="Ig-like_fold"/>
</dbReference>
<name>A0A150X8U6_9BACT</name>
<dbReference type="OrthoDB" id="981116at2"/>
<feature type="chain" id="PRO_5007574338" description="Prealbumin-like fold domain-containing protein" evidence="1">
    <location>
        <begin position="24"/>
        <end position="121"/>
    </location>
</feature>
<reference evidence="2 3" key="1">
    <citation type="submission" date="2016-01" db="EMBL/GenBank/DDBJ databases">
        <title>Genome sequencing of Roseivirga spongicola UST030701-084.</title>
        <authorList>
            <person name="Selvaratnam C."/>
            <person name="Thevarajoo S."/>
            <person name="Goh K.M."/>
            <person name="Ee R."/>
            <person name="Chan K.-G."/>
            <person name="Chong C.S."/>
        </authorList>
    </citation>
    <scope>NUCLEOTIDE SEQUENCE [LARGE SCALE GENOMIC DNA]</scope>
    <source>
        <strain evidence="2 3">UST030701-084</strain>
    </source>
</reference>
<dbReference type="STRING" id="333140.AWW68_10115"/>
<feature type="signal peptide" evidence="1">
    <location>
        <begin position="1"/>
        <end position="23"/>
    </location>
</feature>
<dbReference type="EMBL" id="LRPC01000023">
    <property type="protein sequence ID" value="KYG75155.1"/>
    <property type="molecule type" value="Genomic_DNA"/>
</dbReference>
<evidence type="ECO:0000313" key="3">
    <source>
        <dbReference type="Proteomes" id="UP000075606"/>
    </source>
</evidence>
<gene>
    <name evidence="2" type="ORF">AWW68_10115</name>
</gene>
<proteinExistence type="predicted"/>
<dbReference type="Gene3D" id="2.60.40.10">
    <property type="entry name" value="Immunoglobulins"/>
    <property type="match status" value="1"/>
</dbReference>
<evidence type="ECO:0000313" key="2">
    <source>
        <dbReference type="EMBL" id="KYG75155.1"/>
    </source>
</evidence>
<organism evidence="2 3">
    <name type="scientific">Roseivirga spongicola</name>
    <dbReference type="NCBI Taxonomy" id="333140"/>
    <lineage>
        <taxon>Bacteria</taxon>
        <taxon>Pseudomonadati</taxon>
        <taxon>Bacteroidota</taxon>
        <taxon>Cytophagia</taxon>
        <taxon>Cytophagales</taxon>
        <taxon>Roseivirgaceae</taxon>
        <taxon>Roseivirga</taxon>
    </lineage>
</organism>
<evidence type="ECO:0008006" key="4">
    <source>
        <dbReference type="Google" id="ProtNLM"/>
    </source>
</evidence>
<dbReference type="Proteomes" id="UP000075606">
    <property type="component" value="Unassembled WGS sequence"/>
</dbReference>
<evidence type="ECO:0000256" key="1">
    <source>
        <dbReference type="SAM" id="SignalP"/>
    </source>
</evidence>
<accession>A0A150X8U6</accession>
<keyword evidence="3" id="KW-1185">Reference proteome</keyword>
<comment type="caution">
    <text evidence="2">The sequence shown here is derived from an EMBL/GenBank/DDBJ whole genome shotgun (WGS) entry which is preliminary data.</text>
</comment>
<sequence length="121" mass="13342">MRKYLVVLLLAIAAVGIKPEAQAQIFNTKLKITVVDDLGNVVVAARVTLYANAADYKAEKNPVQESLLTSKKGVVTFKKLTRKEYYVRVEKDDMTNAGGGEIISDLEMKKLNKANVVISEL</sequence>